<dbReference type="EMBL" id="AALGFK010000003">
    <property type="protein sequence ID" value="ECY9605463.1"/>
    <property type="molecule type" value="Genomic_DNA"/>
</dbReference>
<evidence type="ECO:0000313" key="25">
    <source>
        <dbReference type="Proteomes" id="UP000322618"/>
    </source>
</evidence>
<dbReference type="EMBL" id="SRBT01000001">
    <property type="protein sequence ID" value="KAA7156521.1"/>
    <property type="molecule type" value="Genomic_DNA"/>
</dbReference>
<dbReference type="EMBL" id="AALEDO010000002">
    <property type="protein sequence ID" value="ECY6785919.1"/>
    <property type="molecule type" value="Genomic_DNA"/>
</dbReference>
<reference evidence="21" key="1">
    <citation type="journal article" date="2018" name="Genome Biol.">
        <title>SKESA: strategic k-mer extension for scrupulous assemblies.</title>
        <authorList>
            <person name="Souvorov A."/>
            <person name="Agarwala R."/>
            <person name="Lipman D.J."/>
        </authorList>
    </citation>
    <scope>NUCLEOTIDE SEQUENCE</scope>
    <source>
        <strain evidence="22">09-1991</strain>
        <strain evidence="23">10-6841</strain>
        <strain evidence="21">Salmonella enterica</strain>
    </source>
</reference>
<keyword evidence="1" id="KW-1133">Transmembrane helix</keyword>
<dbReference type="EMBL" id="AALCUX010000001">
    <property type="protein sequence ID" value="ECY3342903.1"/>
    <property type="molecule type" value="Genomic_DNA"/>
</dbReference>
<dbReference type="EMBL" id="AAKXFP010000001">
    <property type="protein sequence ID" value="ECW6424457.1"/>
    <property type="molecule type" value="Genomic_DNA"/>
</dbReference>
<dbReference type="EMBL" id="DAAQUD010000005">
    <property type="protein sequence ID" value="HAE0880734.1"/>
    <property type="molecule type" value="Genomic_DNA"/>
</dbReference>
<name>A0A3U8JER4_SALMO</name>
<evidence type="ECO:0000313" key="19">
    <source>
        <dbReference type="EMBL" id="EDC6717930.1"/>
    </source>
</evidence>
<reference evidence="4" key="7">
    <citation type="submission" date="2019-03" db="EMBL/GenBank/DDBJ databases">
        <authorList>
            <person name="Ashton P.M."/>
            <person name="Dallman T."/>
            <person name="Nair S."/>
            <person name="De Pinna E."/>
            <person name="Peters T."/>
            <person name="Grant K."/>
        </authorList>
    </citation>
    <scope>NUCLEOTIDE SEQUENCE</scope>
    <source>
        <strain evidence="4">319650</strain>
        <strain evidence="15">56964</strain>
    </source>
</reference>
<evidence type="ECO:0000313" key="17">
    <source>
        <dbReference type="EMBL" id="EDA0009241.1"/>
    </source>
</evidence>
<evidence type="ECO:0000313" key="22">
    <source>
        <dbReference type="EMBL" id="HAE2971384.1"/>
    </source>
</evidence>
<keyword evidence="1" id="KW-0812">Transmembrane</keyword>
<evidence type="ECO:0000313" key="7">
    <source>
        <dbReference type="EMBL" id="ECT3324977.1"/>
    </source>
</evidence>
<dbReference type="AlphaFoldDB" id="A0A3U8JER4"/>
<sequence length="80" mass="8435">MEISAITAAQPELAIKNSKKKKISSGLIFAGTATLGIASLAMPQLTLLSAATGITEYYTRLTVSLGRTPLSVIPEEIRLC</sequence>
<evidence type="ECO:0000313" key="5">
    <source>
        <dbReference type="EMBL" id="ECS8998228.1"/>
    </source>
</evidence>
<evidence type="ECO:0000313" key="15">
    <source>
        <dbReference type="EMBL" id="ECY9605463.1"/>
    </source>
</evidence>
<dbReference type="Proteomes" id="UP000322618">
    <property type="component" value="Unassembled WGS sequence"/>
</dbReference>
<evidence type="ECO:0000313" key="18">
    <source>
        <dbReference type="EMBL" id="EDB4300570.1"/>
    </source>
</evidence>
<reference evidence="22" key="2">
    <citation type="submission" date="2018-07" db="EMBL/GenBank/DDBJ databases">
        <authorList>
            <consortium name="NCBI Pathogen Detection Project"/>
        </authorList>
    </citation>
    <scope>NUCLEOTIDE SEQUENCE</scope>
    <source>
        <strain evidence="22">09-1991</strain>
        <strain evidence="23">10-6841</strain>
        <strain evidence="21">Salmonella enterica</strain>
    </source>
</reference>
<evidence type="ECO:0000313" key="12">
    <source>
        <dbReference type="EMBL" id="ECX1553178.1"/>
    </source>
</evidence>
<dbReference type="EMBL" id="AAKSUE010000013">
    <property type="protein sequence ID" value="ECV0720089.1"/>
    <property type="molecule type" value="Genomic_DNA"/>
</dbReference>
<proteinExistence type="predicted"/>
<evidence type="ECO:0000313" key="14">
    <source>
        <dbReference type="EMBL" id="ECY6785919.1"/>
    </source>
</evidence>
<dbReference type="EMBL" id="AAKMKW010000001">
    <property type="protein sequence ID" value="ECT3324977.1"/>
    <property type="molecule type" value="Genomic_DNA"/>
</dbReference>
<comment type="caution">
    <text evidence="13">The sequence shown here is derived from an EMBL/GenBank/DDBJ whole genome shotgun (WGS) entry which is preliminary data.</text>
</comment>
<reference evidence="13" key="3">
    <citation type="submission" date="2018-07" db="EMBL/GenBank/DDBJ databases">
        <authorList>
            <consortium name="NARMS: The National Antimicrobial Resistance Monitoring System"/>
        </authorList>
    </citation>
    <scope>NUCLEOTIDE SEQUENCE</scope>
    <source>
        <strain evidence="5">FSIS11705537</strain>
        <strain evidence="14">FSIS11807106</strain>
        <strain evidence="10">FSIS11810643</strain>
        <strain evidence="3">FSIS11815944</strain>
        <strain evidence="2">FSIS11920988</strain>
        <strain evidence="12">FSIS1500714</strain>
        <strain evidence="13">FSIS1504186</strain>
        <strain evidence="19">FSIS1607655</strain>
        <strain evidence="20">FSIS1700054</strain>
    </source>
</reference>
<dbReference type="EMBL" id="AALNLT010000016">
    <property type="protein sequence ID" value="EDB4300570.1"/>
    <property type="molecule type" value="Genomic_DNA"/>
</dbReference>
<dbReference type="EMBL" id="AAHYIA010000001">
    <property type="protein sequence ID" value="ECB6705554.1"/>
    <property type="molecule type" value="Genomic_DNA"/>
</dbReference>
<evidence type="ECO:0000313" key="21">
    <source>
        <dbReference type="EMBL" id="HAE0880734.1"/>
    </source>
</evidence>
<dbReference type="Proteomes" id="UP000839901">
    <property type="component" value="Unassembled WGS sequence"/>
</dbReference>
<dbReference type="EMBL" id="AALRRW010000001">
    <property type="protein sequence ID" value="EDC6717930.1"/>
    <property type="molecule type" value="Genomic_DNA"/>
</dbReference>
<dbReference type="EMBL" id="AAKYVF010000002">
    <property type="protein sequence ID" value="ECX1553178.1"/>
    <property type="molecule type" value="Genomic_DNA"/>
</dbReference>
<dbReference type="EMBL" id="AAKSJB010000001">
    <property type="protein sequence ID" value="ECV2331803.1"/>
    <property type="molecule type" value="Genomic_DNA"/>
</dbReference>
<reference evidence="7" key="4">
    <citation type="submission" date="2018-08" db="EMBL/GenBank/DDBJ databases">
        <authorList>
            <consortium name="GenomeTrakr network: Whole genome sequencing for foodborne pathogen traceback"/>
        </authorList>
    </citation>
    <scope>NUCLEOTIDE SEQUENCE</scope>
    <source>
        <strain evidence="17">CFSAN032143</strain>
        <strain evidence="18">CFSAN032161</strain>
        <strain evidence="16">FDA00004064</strain>
        <strain evidence="6">FSIS11809966</strain>
        <strain evidence="9">FSIS11811659</strain>
        <strain evidence="8">FSIS11813078</strain>
        <strain evidence="7">FSIS11813543</strain>
        <strain evidence="11">MDH-2014-00368</strain>
    </source>
</reference>
<evidence type="ECO:0000313" key="11">
    <source>
        <dbReference type="EMBL" id="ECW6424457.1"/>
    </source>
</evidence>
<protein>
    <submittedName>
        <fullName evidence="13">Uncharacterized protein</fullName>
    </submittedName>
</protein>
<dbReference type="EMBL" id="DAARUM010000009">
    <property type="protein sequence ID" value="HAE3986309.1"/>
    <property type="molecule type" value="Genomic_DNA"/>
</dbReference>
<dbReference type="EMBL" id="AAKLCW010000004">
    <property type="protein sequence ID" value="ECS9167268.1"/>
    <property type="molecule type" value="Genomic_DNA"/>
</dbReference>
<evidence type="ECO:0000313" key="20">
    <source>
        <dbReference type="EMBL" id="EDG0895793.1"/>
    </source>
</evidence>
<feature type="transmembrane region" description="Helical" evidence="1">
    <location>
        <begin position="23"/>
        <end position="42"/>
    </location>
</feature>
<evidence type="ECO:0000313" key="3">
    <source>
        <dbReference type="EMBL" id="EBO8585949.1"/>
    </source>
</evidence>
<dbReference type="EMBL" id="AAKKUG010000001">
    <property type="protein sequence ID" value="ECS8998228.1"/>
    <property type="molecule type" value="Genomic_DNA"/>
</dbReference>
<evidence type="ECO:0000313" key="10">
    <source>
        <dbReference type="EMBL" id="ECV3149851.1"/>
    </source>
</evidence>
<evidence type="ECO:0000256" key="1">
    <source>
        <dbReference type="SAM" id="Phobius"/>
    </source>
</evidence>
<evidence type="ECO:0000313" key="24">
    <source>
        <dbReference type="EMBL" id="KAA7156521.1"/>
    </source>
</evidence>
<evidence type="ECO:0000313" key="16">
    <source>
        <dbReference type="EMBL" id="ECZ7802309.1"/>
    </source>
</evidence>
<dbReference type="EMBL" id="AALHUF010000002">
    <property type="protein sequence ID" value="ECZ7802309.1"/>
    <property type="molecule type" value="Genomic_DNA"/>
</dbReference>
<reference evidence="24" key="6">
    <citation type="submission" date="2019-03" db="EMBL/GenBank/DDBJ databases">
        <authorList>
            <person name="Levent G."/>
            <person name="Schlochtermeier A."/>
            <person name="Ives S.E."/>
            <person name="Norman K.N."/>
            <person name="Lawhon S.D."/>
            <person name="Loneragan G.H."/>
            <person name="Anderson R.C."/>
            <person name="Scott H.M."/>
        </authorList>
    </citation>
    <scope>NUCLEOTIDE SEQUENCE</scope>
    <source>
        <strain evidence="24">ME2L-19-263</strain>
    </source>
</reference>
<evidence type="ECO:0000313" key="13">
    <source>
        <dbReference type="EMBL" id="ECY3342903.1"/>
    </source>
</evidence>
<dbReference type="EMBL" id="DAARLW010000004">
    <property type="protein sequence ID" value="HAE2971384.1"/>
    <property type="molecule type" value="Genomic_DNA"/>
</dbReference>
<evidence type="ECO:0000313" key="4">
    <source>
        <dbReference type="EMBL" id="ECB6705554.1"/>
    </source>
</evidence>
<reference evidence="24 25" key="5">
    <citation type="journal article" date="2019" name="Proc. Natl. Acad. Sci. U.S.A.">
        <title>Microbiome composition shapes rapid genomic adaptation of Drosophila melanogaster.</title>
        <authorList>
            <person name="Rudman S.M."/>
            <person name="Greenblum S."/>
            <person name="Hughes R.C."/>
            <person name="Rajpurohit S."/>
            <person name="Kiratli O."/>
            <person name="Lowder D.B."/>
            <person name="Lemmon S.G."/>
            <person name="Petrov D.A."/>
            <person name="Chaston J.M."/>
            <person name="Schmidt P."/>
        </authorList>
    </citation>
    <scope>NUCLEOTIDE SEQUENCE [LARGE SCALE GENOMIC DNA]</scope>
    <source>
        <strain evidence="24 25">ME2L-19-263</strain>
    </source>
</reference>
<dbReference type="EMBL" id="AAMCZA010000001">
    <property type="protein sequence ID" value="EDG0895793.1"/>
    <property type="molecule type" value="Genomic_DNA"/>
</dbReference>
<gene>
    <name evidence="16" type="ORF">AIG37_05355</name>
    <name evidence="12" type="ORF">APO85_03400</name>
    <name evidence="13" type="ORF">AU259_02240</name>
    <name evidence="15" type="ORF">AVH73_03810</name>
    <name evidence="17" type="ORF">AXU14_02505</name>
    <name evidence="18" type="ORF">AXU32_08355</name>
    <name evidence="20" type="ORF">B6C67_02240</name>
    <name evidence="19" type="ORF">BIW02_02240</name>
    <name evidence="14" type="ORF">C2689_05295</name>
    <name evidence="5" type="ORF">CW117_03765</name>
    <name evidence="8" type="ORF">D0215_10305</name>
    <name evidence="7" type="ORF">D2K49_00875</name>
    <name evidence="6" type="ORF">DK664_02395</name>
    <name evidence="10" type="ORF">DPL19_06515</name>
    <name evidence="9" type="ORF">DT992_01660</name>
    <name evidence="4" type="ORF">E0U36_01765</name>
    <name evidence="24" type="ORF">E4933_01270</name>
    <name evidence="3" type="ORF">EIC46_04035</name>
    <name evidence="2" type="ORF">FEH78_01605</name>
    <name evidence="21" type="ORF">G2910_11305</name>
    <name evidence="22" type="ORF">G3401_001651</name>
    <name evidence="23" type="ORF">G4B33_001978</name>
    <name evidence="11" type="ORF">II32_02195</name>
</gene>
<evidence type="ECO:0000313" key="9">
    <source>
        <dbReference type="EMBL" id="ECV2331803.1"/>
    </source>
</evidence>
<organism evidence="13">
    <name type="scientific">Salmonella montevideo</name>
    <dbReference type="NCBI Taxonomy" id="115981"/>
    <lineage>
        <taxon>Bacteria</taxon>
        <taxon>Pseudomonadati</taxon>
        <taxon>Pseudomonadota</taxon>
        <taxon>Gammaproteobacteria</taxon>
        <taxon>Enterobacterales</taxon>
        <taxon>Enterobacteriaceae</taxon>
        <taxon>Salmonella</taxon>
    </lineage>
</organism>
<dbReference type="EMBL" id="AAKSCW010000006">
    <property type="protein sequence ID" value="ECV3149851.1"/>
    <property type="molecule type" value="Genomic_DNA"/>
</dbReference>
<keyword evidence="1" id="KW-0472">Membrane</keyword>
<evidence type="ECO:0000313" key="6">
    <source>
        <dbReference type="EMBL" id="ECS9167268.1"/>
    </source>
</evidence>
<accession>A0A3U8JER4</accession>
<evidence type="ECO:0000313" key="2">
    <source>
        <dbReference type="EMBL" id="EBM9175084.1"/>
    </source>
</evidence>
<dbReference type="EMBL" id="AAGJVW010000003">
    <property type="protein sequence ID" value="EBO8585949.1"/>
    <property type="molecule type" value="Genomic_DNA"/>
</dbReference>
<dbReference type="EMBL" id="AALIOX010000001">
    <property type="protein sequence ID" value="EDA0009241.1"/>
    <property type="molecule type" value="Genomic_DNA"/>
</dbReference>
<evidence type="ECO:0000313" key="23">
    <source>
        <dbReference type="EMBL" id="HAE3986309.1"/>
    </source>
</evidence>
<evidence type="ECO:0000313" key="8">
    <source>
        <dbReference type="EMBL" id="ECV0720089.1"/>
    </source>
</evidence>
<dbReference type="EMBL" id="AAGEDJ010000001">
    <property type="protein sequence ID" value="EBM9175084.1"/>
    <property type="molecule type" value="Genomic_DNA"/>
</dbReference>